<dbReference type="InterPro" id="IPR029016">
    <property type="entry name" value="GAF-like_dom_sf"/>
</dbReference>
<dbReference type="SUPFAM" id="SSF111369">
    <property type="entry name" value="HlyD-like secretion proteins"/>
    <property type="match status" value="1"/>
</dbReference>
<dbReference type="InterPro" id="IPR003018">
    <property type="entry name" value="GAF"/>
</dbReference>
<comment type="subcellular location">
    <subcellularLocation>
        <location evidence="1">Cell envelope</location>
    </subcellularLocation>
</comment>
<dbReference type="PANTHER" id="PTHR32347:SF23">
    <property type="entry name" value="BLL5650 PROTEIN"/>
    <property type="match status" value="1"/>
</dbReference>
<dbReference type="Proteomes" id="UP000295765">
    <property type="component" value="Unassembled WGS sequence"/>
</dbReference>
<dbReference type="InterPro" id="IPR058647">
    <property type="entry name" value="BSH_CzcB-like"/>
</dbReference>
<dbReference type="Gene3D" id="3.30.450.40">
    <property type="match status" value="1"/>
</dbReference>
<reference evidence="5 6" key="1">
    <citation type="submission" date="2019-03" db="EMBL/GenBank/DDBJ databases">
        <title>Genomic Encyclopedia of Type Strains, Phase IV (KMG-IV): sequencing the most valuable type-strain genomes for metagenomic binning, comparative biology and taxonomic classification.</title>
        <authorList>
            <person name="Goeker M."/>
        </authorList>
    </citation>
    <scope>NUCLEOTIDE SEQUENCE [LARGE SCALE GENOMIC DNA]</scope>
    <source>
        <strain evidence="5 6">DSM 25287</strain>
    </source>
</reference>
<evidence type="ECO:0000256" key="2">
    <source>
        <dbReference type="ARBA" id="ARBA00023054"/>
    </source>
</evidence>
<evidence type="ECO:0000259" key="3">
    <source>
        <dbReference type="Pfam" id="PF01590"/>
    </source>
</evidence>
<name>A0A4R2L157_9GAMM</name>
<keyword evidence="6" id="KW-1185">Reference proteome</keyword>
<dbReference type="Pfam" id="PF25973">
    <property type="entry name" value="BSH_CzcB"/>
    <property type="match status" value="1"/>
</dbReference>
<feature type="domain" description="CzcB-like barrel-sandwich hybrid" evidence="4">
    <location>
        <begin position="382"/>
        <end position="503"/>
    </location>
</feature>
<dbReference type="RefSeq" id="WP_132543027.1">
    <property type="nucleotide sequence ID" value="NZ_SLWY01000012.1"/>
</dbReference>
<dbReference type="AlphaFoldDB" id="A0A4R2L157"/>
<proteinExistence type="predicted"/>
<dbReference type="PANTHER" id="PTHR32347">
    <property type="entry name" value="EFFLUX SYSTEM COMPONENT YKNX-RELATED"/>
    <property type="match status" value="1"/>
</dbReference>
<dbReference type="OrthoDB" id="9806939at2"/>
<dbReference type="SUPFAM" id="SSF55781">
    <property type="entry name" value="GAF domain-like"/>
    <property type="match status" value="1"/>
</dbReference>
<evidence type="ECO:0000313" key="5">
    <source>
        <dbReference type="EMBL" id="TCO80771.1"/>
    </source>
</evidence>
<comment type="caution">
    <text evidence="5">The sequence shown here is derived from an EMBL/GenBank/DDBJ whole genome shotgun (WGS) entry which is preliminary data.</text>
</comment>
<keyword evidence="2" id="KW-0175">Coiled coil</keyword>
<organism evidence="5 6">
    <name type="scientific">Plasticicumulans lactativorans</name>
    <dbReference type="NCBI Taxonomy" id="1133106"/>
    <lineage>
        <taxon>Bacteria</taxon>
        <taxon>Pseudomonadati</taxon>
        <taxon>Pseudomonadota</taxon>
        <taxon>Gammaproteobacteria</taxon>
        <taxon>Candidatus Competibacteraceae</taxon>
        <taxon>Plasticicumulans</taxon>
    </lineage>
</organism>
<dbReference type="Gene3D" id="2.40.30.170">
    <property type="match status" value="1"/>
</dbReference>
<protein>
    <submittedName>
        <fullName evidence="5">Multidrug efflux pump subunit AcrA (Membrane-fusion protein)</fullName>
    </submittedName>
</protein>
<accession>A0A4R2L157</accession>
<evidence type="ECO:0000259" key="4">
    <source>
        <dbReference type="Pfam" id="PF25973"/>
    </source>
</evidence>
<dbReference type="InterPro" id="IPR050465">
    <property type="entry name" value="UPF0194_transport"/>
</dbReference>
<evidence type="ECO:0000256" key="1">
    <source>
        <dbReference type="ARBA" id="ARBA00004196"/>
    </source>
</evidence>
<dbReference type="EMBL" id="SLWY01000012">
    <property type="protein sequence ID" value="TCO80771.1"/>
    <property type="molecule type" value="Genomic_DNA"/>
</dbReference>
<gene>
    <name evidence="5" type="ORF">EV699_112107</name>
</gene>
<evidence type="ECO:0000313" key="6">
    <source>
        <dbReference type="Proteomes" id="UP000295765"/>
    </source>
</evidence>
<sequence>MQTRSAERLSPGAREDDQRDYWFDLGQAHTAAELCRAWLPILCSMLAQTRAGLLLLRDSDGSYVPVAVWPLDLEPSYLGDVAGEALGKRQGAVHRAADGRVQFAYPLLAAEQMHGAVVIDLDARDDATLTQAMRLTHWGAGWLVDLFGRALLREQELRLANAAFVLDLSLSALGEADFAKAALAVANRLAQRLACIQVQVGVEKGKTVRVAAVSHAAWFDERSTRVNLAALAMDEAFDQRTRVVWPEPPSGALLITAAHRRYAEECGSRTLCSVPLEAGGRVVAIWLLERDEAFTAEELDLLDTLALALGPVLGLKLTADESLLAHARRSGRRLLQRCTDTSRPGLKLLVLLLTLAMAILALYRTDYRIAAQAVVEGAVQRVVAAPFDSYIREASVRAGDVVRRDQPLARLDDKDLELERVRWEAELEVALRREREAMAGADRVALRLAAAQAGQARAQLDLVLAKLERVQIRAPFDGVVMRGDLSQELGAPVEQGKVLFEIAPLDAWRVILKADERDIASLRGGQSGELILTSLTGKRFAFQVKTVTPVSVAEEGRNYFRVEADLSDSAPELRPGMEGVAKVYVGKASLLWIWTHRFTDWLHLAWWKWTP</sequence>
<dbReference type="Pfam" id="PF01590">
    <property type="entry name" value="GAF"/>
    <property type="match status" value="1"/>
</dbReference>
<dbReference type="GO" id="GO:0030313">
    <property type="term" value="C:cell envelope"/>
    <property type="evidence" value="ECO:0007669"/>
    <property type="project" value="UniProtKB-SubCell"/>
</dbReference>
<feature type="domain" description="GAF" evidence="3">
    <location>
        <begin position="231"/>
        <end position="309"/>
    </location>
</feature>